<dbReference type="GO" id="GO:0005524">
    <property type="term" value="F:ATP binding"/>
    <property type="evidence" value="ECO:0007669"/>
    <property type="project" value="InterPro"/>
</dbReference>
<gene>
    <name evidence="2" type="ORF">GUJ93_ZPchr0010g7767</name>
</gene>
<evidence type="ECO:0000313" key="3">
    <source>
        <dbReference type="Proteomes" id="UP000729402"/>
    </source>
</evidence>
<proteinExistence type="predicted"/>
<dbReference type="AlphaFoldDB" id="A0A8J5W8I8"/>
<evidence type="ECO:0000313" key="2">
    <source>
        <dbReference type="EMBL" id="KAG8085011.1"/>
    </source>
</evidence>
<dbReference type="GO" id="GO:0003989">
    <property type="term" value="F:acetyl-CoA carboxylase activity"/>
    <property type="evidence" value="ECO:0007669"/>
    <property type="project" value="InterPro"/>
</dbReference>
<reference evidence="2" key="1">
    <citation type="journal article" date="2021" name="bioRxiv">
        <title>Whole Genome Assembly and Annotation of Northern Wild Rice, Zizania palustris L., Supports a Whole Genome Duplication in the Zizania Genus.</title>
        <authorList>
            <person name="Haas M."/>
            <person name="Kono T."/>
            <person name="Macchietto M."/>
            <person name="Millas R."/>
            <person name="McGilp L."/>
            <person name="Shao M."/>
            <person name="Duquette J."/>
            <person name="Hirsch C.N."/>
            <person name="Kimball J."/>
        </authorList>
    </citation>
    <scope>NUCLEOTIDE SEQUENCE</scope>
    <source>
        <tissue evidence="2">Fresh leaf tissue</tissue>
    </source>
</reference>
<dbReference type="Proteomes" id="UP000729402">
    <property type="component" value="Unassembled WGS sequence"/>
</dbReference>
<accession>A0A8J5W8I8</accession>
<dbReference type="InterPro" id="IPR013537">
    <property type="entry name" value="AcCoA_COase_cen"/>
</dbReference>
<dbReference type="GO" id="GO:0006633">
    <property type="term" value="P:fatty acid biosynthetic process"/>
    <property type="evidence" value="ECO:0007669"/>
    <property type="project" value="InterPro"/>
</dbReference>
<dbReference type="OrthoDB" id="1675772at2759"/>
<organism evidence="2 3">
    <name type="scientific">Zizania palustris</name>
    <name type="common">Northern wild rice</name>
    <dbReference type="NCBI Taxonomy" id="103762"/>
    <lineage>
        <taxon>Eukaryota</taxon>
        <taxon>Viridiplantae</taxon>
        <taxon>Streptophyta</taxon>
        <taxon>Embryophyta</taxon>
        <taxon>Tracheophyta</taxon>
        <taxon>Spermatophyta</taxon>
        <taxon>Magnoliopsida</taxon>
        <taxon>Liliopsida</taxon>
        <taxon>Poales</taxon>
        <taxon>Poaceae</taxon>
        <taxon>BOP clade</taxon>
        <taxon>Oryzoideae</taxon>
        <taxon>Oryzeae</taxon>
        <taxon>Zizaniinae</taxon>
        <taxon>Zizania</taxon>
    </lineage>
</organism>
<dbReference type="PANTHER" id="PTHR45728">
    <property type="entry name" value="ACETYL-COA CARBOXYLASE, ISOFORM A"/>
    <property type="match status" value="1"/>
</dbReference>
<name>A0A8J5W8I8_ZIZPA</name>
<feature type="domain" description="Acetyl-CoA carboxylase central" evidence="1">
    <location>
        <begin position="11"/>
        <end position="54"/>
    </location>
</feature>
<comment type="caution">
    <text evidence="2">The sequence shown here is derived from an EMBL/GenBank/DDBJ whole genome shotgun (WGS) entry which is preliminary data.</text>
</comment>
<sequence length="158" mass="18148">MQAGDLIARLDLDDPSAVKRAEIFYCSFPQMGLHIAASGQVHKRCAASLNALSNDWEEWRSFFYKRLRRRISEDVLAKETRVVAGEQFSHQPAAELIKKWYMASQTAEWDDDDAFVAWMDNPENYREYINDLKAQRGLSLLLDKMDPSGRAQLAETMS</sequence>
<evidence type="ECO:0000259" key="1">
    <source>
        <dbReference type="Pfam" id="PF08326"/>
    </source>
</evidence>
<keyword evidence="3" id="KW-1185">Reference proteome</keyword>
<dbReference type="PANTHER" id="PTHR45728:SF4">
    <property type="entry name" value="ACETYL-COA CARBOXYLASE 2"/>
    <property type="match status" value="1"/>
</dbReference>
<dbReference type="Pfam" id="PF08326">
    <property type="entry name" value="ACC_central"/>
    <property type="match status" value="1"/>
</dbReference>
<reference evidence="2" key="2">
    <citation type="submission" date="2021-02" db="EMBL/GenBank/DDBJ databases">
        <authorList>
            <person name="Kimball J.A."/>
            <person name="Haas M.W."/>
            <person name="Macchietto M."/>
            <person name="Kono T."/>
            <person name="Duquette J."/>
            <person name="Shao M."/>
        </authorList>
    </citation>
    <scope>NUCLEOTIDE SEQUENCE</scope>
    <source>
        <tissue evidence="2">Fresh leaf tissue</tissue>
    </source>
</reference>
<dbReference type="EMBL" id="JAAALK010000082">
    <property type="protein sequence ID" value="KAG8085011.1"/>
    <property type="molecule type" value="Genomic_DNA"/>
</dbReference>
<protein>
    <recommendedName>
        <fullName evidence="1">Acetyl-CoA carboxylase central domain-containing protein</fullName>
    </recommendedName>
</protein>
<dbReference type="InterPro" id="IPR049076">
    <property type="entry name" value="ACCA"/>
</dbReference>